<evidence type="ECO:0008006" key="5">
    <source>
        <dbReference type="Google" id="ProtNLM"/>
    </source>
</evidence>
<protein>
    <recommendedName>
        <fullName evidence="5">Tetratricopeptide repeat protein</fullName>
    </recommendedName>
</protein>
<gene>
    <name evidence="3" type="ORF">CA13_38910</name>
</gene>
<dbReference type="OrthoDB" id="266806at2"/>
<feature type="compositionally biased region" description="Basic and acidic residues" evidence="1">
    <location>
        <begin position="177"/>
        <end position="189"/>
    </location>
</feature>
<dbReference type="RefSeq" id="WP_146398926.1">
    <property type="nucleotide sequence ID" value="NZ_SJPJ01000001.1"/>
</dbReference>
<reference evidence="3 4" key="1">
    <citation type="submission" date="2019-02" db="EMBL/GenBank/DDBJ databases">
        <title>Deep-cultivation of Planctomycetes and their phenomic and genomic characterization uncovers novel biology.</title>
        <authorList>
            <person name="Wiegand S."/>
            <person name="Jogler M."/>
            <person name="Boedeker C."/>
            <person name="Pinto D."/>
            <person name="Vollmers J."/>
            <person name="Rivas-Marin E."/>
            <person name="Kohn T."/>
            <person name="Peeters S.H."/>
            <person name="Heuer A."/>
            <person name="Rast P."/>
            <person name="Oberbeckmann S."/>
            <person name="Bunk B."/>
            <person name="Jeske O."/>
            <person name="Meyerdierks A."/>
            <person name="Storesund J.E."/>
            <person name="Kallscheuer N."/>
            <person name="Luecker S."/>
            <person name="Lage O.M."/>
            <person name="Pohl T."/>
            <person name="Merkel B.J."/>
            <person name="Hornburger P."/>
            <person name="Mueller R.-W."/>
            <person name="Bruemmer F."/>
            <person name="Labrenz M."/>
            <person name="Spormann A.M."/>
            <person name="Op Den Camp H."/>
            <person name="Overmann J."/>
            <person name="Amann R."/>
            <person name="Jetten M.S.M."/>
            <person name="Mascher T."/>
            <person name="Medema M.H."/>
            <person name="Devos D.P."/>
            <person name="Kaster A.-K."/>
            <person name="Ovreas L."/>
            <person name="Rohde M."/>
            <person name="Galperin M.Y."/>
            <person name="Jogler C."/>
        </authorList>
    </citation>
    <scope>NUCLEOTIDE SEQUENCE [LARGE SCALE GENOMIC DNA]</scope>
    <source>
        <strain evidence="3 4">CA13</strain>
    </source>
</reference>
<keyword evidence="2" id="KW-0472">Membrane</keyword>
<feature type="region of interest" description="Disordered" evidence="1">
    <location>
        <begin position="173"/>
        <end position="217"/>
    </location>
</feature>
<name>A0A5C5Z529_9BACT</name>
<dbReference type="InterPro" id="IPR011990">
    <property type="entry name" value="TPR-like_helical_dom_sf"/>
</dbReference>
<keyword evidence="4" id="KW-1185">Reference proteome</keyword>
<sequence length="217" mass="24433">MSASLYLSCLWPGLPEIWWRGRLASLPLAIGFALAVNLFLIVGWIYPDWLSGGLFWMGTLVGFGVWGYYVARGLRELPELISPRTVSEEPDRFGDAHLAYLKGEWQSCENYLTTVLAIEPRDPPALIMLCAVYRHQGRYEDADLLLGEISRLEVADAWWVELDAERRRLRRQIAAKSESEEHPKTDQNEKQNASNPADLTDSAANLDVQPDSRSAAA</sequence>
<dbReference type="AlphaFoldDB" id="A0A5C5Z529"/>
<comment type="caution">
    <text evidence="3">The sequence shown here is derived from an EMBL/GenBank/DDBJ whole genome shotgun (WGS) entry which is preliminary data.</text>
</comment>
<proteinExistence type="predicted"/>
<evidence type="ECO:0000256" key="1">
    <source>
        <dbReference type="SAM" id="MobiDB-lite"/>
    </source>
</evidence>
<evidence type="ECO:0000256" key="2">
    <source>
        <dbReference type="SAM" id="Phobius"/>
    </source>
</evidence>
<dbReference type="Gene3D" id="1.25.40.10">
    <property type="entry name" value="Tetratricopeptide repeat domain"/>
    <property type="match status" value="1"/>
</dbReference>
<dbReference type="Proteomes" id="UP000315010">
    <property type="component" value="Unassembled WGS sequence"/>
</dbReference>
<accession>A0A5C5Z529</accession>
<keyword evidence="2" id="KW-0812">Transmembrane</keyword>
<evidence type="ECO:0000313" key="3">
    <source>
        <dbReference type="EMBL" id="TWT82428.1"/>
    </source>
</evidence>
<dbReference type="Pfam" id="PF14559">
    <property type="entry name" value="TPR_19"/>
    <property type="match status" value="1"/>
</dbReference>
<organism evidence="3 4">
    <name type="scientific">Novipirellula herctigrandis</name>
    <dbReference type="NCBI Taxonomy" id="2527986"/>
    <lineage>
        <taxon>Bacteria</taxon>
        <taxon>Pseudomonadati</taxon>
        <taxon>Planctomycetota</taxon>
        <taxon>Planctomycetia</taxon>
        <taxon>Pirellulales</taxon>
        <taxon>Pirellulaceae</taxon>
        <taxon>Novipirellula</taxon>
    </lineage>
</organism>
<feature type="transmembrane region" description="Helical" evidence="2">
    <location>
        <begin position="26"/>
        <end position="47"/>
    </location>
</feature>
<keyword evidence="2" id="KW-1133">Transmembrane helix</keyword>
<dbReference type="SUPFAM" id="SSF48452">
    <property type="entry name" value="TPR-like"/>
    <property type="match status" value="1"/>
</dbReference>
<evidence type="ECO:0000313" key="4">
    <source>
        <dbReference type="Proteomes" id="UP000315010"/>
    </source>
</evidence>
<feature type="transmembrane region" description="Helical" evidence="2">
    <location>
        <begin position="53"/>
        <end position="71"/>
    </location>
</feature>
<dbReference type="EMBL" id="SJPJ01000001">
    <property type="protein sequence ID" value="TWT82428.1"/>
    <property type="molecule type" value="Genomic_DNA"/>
</dbReference>